<reference evidence="1" key="2">
    <citation type="journal article" date="2015" name="Fish Shellfish Immunol.">
        <title>Early steps in the European eel (Anguilla anguilla)-Vibrio vulnificus interaction in the gills: Role of the RtxA13 toxin.</title>
        <authorList>
            <person name="Callol A."/>
            <person name="Pajuelo D."/>
            <person name="Ebbesson L."/>
            <person name="Teles M."/>
            <person name="MacKenzie S."/>
            <person name="Amaro C."/>
        </authorList>
    </citation>
    <scope>NUCLEOTIDE SEQUENCE</scope>
</reference>
<dbReference type="AlphaFoldDB" id="A0A0E9Q1U0"/>
<proteinExistence type="predicted"/>
<dbReference type="EMBL" id="GBXM01097736">
    <property type="protein sequence ID" value="JAH10841.1"/>
    <property type="molecule type" value="Transcribed_RNA"/>
</dbReference>
<organism evidence="1">
    <name type="scientific">Anguilla anguilla</name>
    <name type="common">European freshwater eel</name>
    <name type="synonym">Muraena anguilla</name>
    <dbReference type="NCBI Taxonomy" id="7936"/>
    <lineage>
        <taxon>Eukaryota</taxon>
        <taxon>Metazoa</taxon>
        <taxon>Chordata</taxon>
        <taxon>Craniata</taxon>
        <taxon>Vertebrata</taxon>
        <taxon>Euteleostomi</taxon>
        <taxon>Actinopterygii</taxon>
        <taxon>Neopterygii</taxon>
        <taxon>Teleostei</taxon>
        <taxon>Anguilliformes</taxon>
        <taxon>Anguillidae</taxon>
        <taxon>Anguilla</taxon>
    </lineage>
</organism>
<accession>A0A0E9Q1U0</accession>
<reference evidence="1" key="1">
    <citation type="submission" date="2014-11" db="EMBL/GenBank/DDBJ databases">
        <authorList>
            <person name="Amaro Gonzalez C."/>
        </authorList>
    </citation>
    <scope>NUCLEOTIDE SEQUENCE</scope>
</reference>
<sequence>MYNNLSDNLRLLKSSRPKKLQTALLVIPFVSL</sequence>
<protein>
    <submittedName>
        <fullName evidence="1">Uncharacterized protein</fullName>
    </submittedName>
</protein>
<name>A0A0E9Q1U0_ANGAN</name>
<evidence type="ECO:0000313" key="1">
    <source>
        <dbReference type="EMBL" id="JAH10841.1"/>
    </source>
</evidence>